<dbReference type="Proteomes" id="UP000252893">
    <property type="component" value="Unassembled WGS sequence"/>
</dbReference>
<protein>
    <submittedName>
        <fullName evidence="2">Uncharacterized protein</fullName>
    </submittedName>
</protein>
<dbReference type="AlphaFoldDB" id="A0A366DXS7"/>
<evidence type="ECO:0000256" key="1">
    <source>
        <dbReference type="SAM" id="Phobius"/>
    </source>
</evidence>
<keyword evidence="1" id="KW-0812">Transmembrane</keyword>
<organism evidence="2 3">
    <name type="scientific">Pseudochrobactrum asaccharolyticum</name>
    <dbReference type="NCBI Taxonomy" id="354351"/>
    <lineage>
        <taxon>Bacteria</taxon>
        <taxon>Pseudomonadati</taxon>
        <taxon>Pseudomonadota</taxon>
        <taxon>Alphaproteobacteria</taxon>
        <taxon>Hyphomicrobiales</taxon>
        <taxon>Brucellaceae</taxon>
        <taxon>Pseudochrobactrum</taxon>
    </lineage>
</organism>
<sequence length="45" mass="5446">MPVKQWDATDELPFMTLCSYTVQYWKNILLFFFVRIFILIRDSVG</sequence>
<name>A0A366DXS7_9HYPH</name>
<accession>A0A366DXS7</accession>
<dbReference type="EMBL" id="QNRH01000004">
    <property type="protein sequence ID" value="RBO94896.1"/>
    <property type="molecule type" value="Genomic_DNA"/>
</dbReference>
<proteinExistence type="predicted"/>
<gene>
    <name evidence="2" type="ORF">DFR47_104257</name>
</gene>
<feature type="transmembrane region" description="Helical" evidence="1">
    <location>
        <begin position="22"/>
        <end position="40"/>
    </location>
</feature>
<reference evidence="2 3" key="1">
    <citation type="submission" date="2018-06" db="EMBL/GenBank/DDBJ databases">
        <title>Genomic Encyclopedia of Type Strains, Phase IV (KMG-IV): sequencing the most valuable type-strain genomes for metagenomic binning, comparative biology and taxonomic classification.</title>
        <authorList>
            <person name="Goeker M."/>
        </authorList>
    </citation>
    <scope>NUCLEOTIDE SEQUENCE [LARGE SCALE GENOMIC DNA]</scope>
    <source>
        <strain evidence="2 3">DSM 25619</strain>
    </source>
</reference>
<comment type="caution">
    <text evidence="2">The sequence shown here is derived from an EMBL/GenBank/DDBJ whole genome shotgun (WGS) entry which is preliminary data.</text>
</comment>
<evidence type="ECO:0000313" key="2">
    <source>
        <dbReference type="EMBL" id="RBO94896.1"/>
    </source>
</evidence>
<keyword evidence="1" id="KW-0472">Membrane</keyword>
<keyword evidence="1" id="KW-1133">Transmembrane helix</keyword>
<evidence type="ECO:0000313" key="3">
    <source>
        <dbReference type="Proteomes" id="UP000252893"/>
    </source>
</evidence>
<keyword evidence="3" id="KW-1185">Reference proteome</keyword>